<dbReference type="RefSeq" id="WP_265363958.1">
    <property type="nucleotide sequence ID" value="NZ_CP110636.1"/>
</dbReference>
<protein>
    <submittedName>
        <fullName evidence="2">Uncharacterized protein</fullName>
    </submittedName>
</protein>
<dbReference type="EMBL" id="CP110636">
    <property type="protein sequence ID" value="UZJ32738.1"/>
    <property type="molecule type" value="Genomic_DNA"/>
</dbReference>
<evidence type="ECO:0000313" key="3">
    <source>
        <dbReference type="Proteomes" id="UP001164959"/>
    </source>
</evidence>
<evidence type="ECO:0000313" key="2">
    <source>
        <dbReference type="EMBL" id="UZJ32738.1"/>
    </source>
</evidence>
<name>A0ABY6PFT7_9ACTN</name>
<proteinExistence type="predicted"/>
<feature type="compositionally biased region" description="Low complexity" evidence="1">
    <location>
        <begin position="99"/>
        <end position="140"/>
    </location>
</feature>
<keyword evidence="3" id="KW-1185">Reference proteome</keyword>
<gene>
    <name evidence="2" type="ORF">OJ254_23730</name>
</gene>
<accession>A0ABY6PFT7</accession>
<feature type="region of interest" description="Disordered" evidence="1">
    <location>
        <begin position="79"/>
        <end position="140"/>
    </location>
</feature>
<evidence type="ECO:0000256" key="1">
    <source>
        <dbReference type="SAM" id="MobiDB-lite"/>
    </source>
</evidence>
<dbReference type="Proteomes" id="UP001164959">
    <property type="component" value="Chromosome"/>
</dbReference>
<reference evidence="2" key="1">
    <citation type="submission" date="2022-11" db="EMBL/GenBank/DDBJ databases">
        <title>Identification and genomic analyses of a novel endophytic actinobacterium Streptomyces endophytica sp. nov. with potential for biocontrol of Yam anthracnose.</title>
        <authorList>
            <person name="Huang X."/>
        </authorList>
    </citation>
    <scope>NUCLEOTIDE SEQUENCE</scope>
    <source>
        <strain evidence="2">HNM0140</strain>
    </source>
</reference>
<organism evidence="2 3">
    <name type="scientific">Streptomyces endophytica</name>
    <dbReference type="NCBI Taxonomy" id="2991496"/>
    <lineage>
        <taxon>Bacteria</taxon>
        <taxon>Bacillati</taxon>
        <taxon>Actinomycetota</taxon>
        <taxon>Actinomycetes</taxon>
        <taxon>Kitasatosporales</taxon>
        <taxon>Streptomycetaceae</taxon>
        <taxon>Streptomyces</taxon>
    </lineage>
</organism>
<sequence length="140" mass="14657">MPTTTRHPPPGPLNRAPTSRPAAPGPGRRHLATPYLAYLAAGLVLGTAWALNEGTPPWEHAAKLLVLLFVAARCGTSPADAVRPDARITGPRTARRRPTGPTCRSSGWPSPRSPCSPSRSAPAGCWTARSTTPTSPSRPA</sequence>
<feature type="region of interest" description="Disordered" evidence="1">
    <location>
        <begin position="1"/>
        <end position="28"/>
    </location>
</feature>